<dbReference type="AlphaFoldDB" id="A0A4Q9KS61"/>
<dbReference type="Proteomes" id="UP000292362">
    <property type="component" value="Unassembled WGS sequence"/>
</dbReference>
<dbReference type="VEuPathDB" id="MicrosporidiaDB:CWI37_2191p0010"/>
<evidence type="ECO:0000313" key="2">
    <source>
        <dbReference type="Proteomes" id="UP000292362"/>
    </source>
</evidence>
<dbReference type="EMBL" id="PITJ01002191">
    <property type="protein sequence ID" value="TBT97563.1"/>
    <property type="molecule type" value="Genomic_DNA"/>
</dbReference>
<accession>A0A4Q9KS61</accession>
<gene>
    <name evidence="1" type="ORF">CWI37_2191p0010</name>
</gene>
<sequence>MVDGKFLSENTNPLPEYCKDMICVSPFYAIEEIDKNKHPLMSNTKAYLKMPVLLINRKDISQ</sequence>
<proteinExistence type="predicted"/>
<protein>
    <submittedName>
        <fullName evidence="1">Uncharacterized protein</fullName>
    </submittedName>
</protein>
<reference evidence="1 2" key="1">
    <citation type="submission" date="2017-12" db="EMBL/GenBank/DDBJ databases">
        <authorList>
            <person name="Pombert J.-F."/>
            <person name="Haag K.L."/>
            <person name="Ebert D."/>
        </authorList>
    </citation>
    <scope>NUCLEOTIDE SEQUENCE [LARGE SCALE GENOMIC DNA]</scope>
    <source>
        <strain evidence="1">FI-OER-3-3</strain>
    </source>
</reference>
<organism evidence="1 2">
    <name type="scientific">Hamiltosporidium tvaerminnensis</name>
    <dbReference type="NCBI Taxonomy" id="1176355"/>
    <lineage>
        <taxon>Eukaryota</taxon>
        <taxon>Fungi</taxon>
        <taxon>Fungi incertae sedis</taxon>
        <taxon>Microsporidia</taxon>
        <taxon>Dubosqiidae</taxon>
        <taxon>Hamiltosporidium</taxon>
    </lineage>
</organism>
<name>A0A4Q9KS61_9MICR</name>
<comment type="caution">
    <text evidence="1">The sequence shown here is derived from an EMBL/GenBank/DDBJ whole genome shotgun (WGS) entry which is preliminary data.</text>
</comment>
<evidence type="ECO:0000313" key="1">
    <source>
        <dbReference type="EMBL" id="TBT97563.1"/>
    </source>
</evidence>